<evidence type="ECO:0000313" key="8">
    <source>
        <dbReference type="Proteomes" id="UP001060368"/>
    </source>
</evidence>
<dbReference type="EMBL" id="CP096115">
    <property type="protein sequence ID" value="UUX93396.1"/>
    <property type="molecule type" value="Genomic_DNA"/>
</dbReference>
<dbReference type="Proteomes" id="UP001060368">
    <property type="component" value="Chromosome"/>
</dbReference>
<keyword evidence="4 7" id="KW-0067">ATP-binding</keyword>
<evidence type="ECO:0000256" key="3">
    <source>
        <dbReference type="ARBA" id="ARBA00022741"/>
    </source>
</evidence>
<dbReference type="GeneID" id="74306934"/>
<proteinExistence type="inferred from homology"/>
<dbReference type="Pfam" id="PF00005">
    <property type="entry name" value="ABC_tran"/>
    <property type="match status" value="1"/>
</dbReference>
<evidence type="ECO:0000256" key="5">
    <source>
        <dbReference type="SAM" id="MobiDB-lite"/>
    </source>
</evidence>
<dbReference type="GO" id="GO:0005524">
    <property type="term" value="F:ATP binding"/>
    <property type="evidence" value="ECO:0007669"/>
    <property type="project" value="UniProtKB-KW"/>
</dbReference>
<organism evidence="7 8">
    <name type="scientific">Methanoplanus endosymbiosus</name>
    <dbReference type="NCBI Taxonomy" id="33865"/>
    <lineage>
        <taxon>Archaea</taxon>
        <taxon>Methanobacteriati</taxon>
        <taxon>Methanobacteriota</taxon>
        <taxon>Stenosarchaea group</taxon>
        <taxon>Methanomicrobia</taxon>
        <taxon>Methanomicrobiales</taxon>
        <taxon>Methanomicrobiaceae</taxon>
        <taxon>Methanoplanus</taxon>
    </lineage>
</organism>
<protein>
    <submittedName>
        <fullName evidence="7">ABC transporter ATP-binding protein</fullName>
    </submittedName>
</protein>
<feature type="region of interest" description="Disordered" evidence="5">
    <location>
        <begin position="250"/>
        <end position="271"/>
    </location>
</feature>
<evidence type="ECO:0000256" key="1">
    <source>
        <dbReference type="ARBA" id="ARBA00005417"/>
    </source>
</evidence>
<keyword evidence="3" id="KW-0547">Nucleotide-binding</keyword>
<dbReference type="KEGG" id="mend:L6E24_04520"/>
<gene>
    <name evidence="7" type="ORF">L6E24_04520</name>
</gene>
<dbReference type="InterPro" id="IPR027417">
    <property type="entry name" value="P-loop_NTPase"/>
</dbReference>
<dbReference type="SUPFAM" id="SSF52540">
    <property type="entry name" value="P-loop containing nucleoside triphosphate hydrolases"/>
    <property type="match status" value="1"/>
</dbReference>
<reference evidence="7" key="1">
    <citation type="submission" date="2022-04" db="EMBL/GenBank/DDBJ databases">
        <title>Complete genome of Methanoplanus endosymbiosus DSM 3599.</title>
        <authorList>
            <person name="Chen S.-C."/>
            <person name="You Y.-T."/>
            <person name="Zhou Y.-Z."/>
            <person name="Lai M.-C."/>
        </authorList>
    </citation>
    <scope>NUCLEOTIDE SEQUENCE</scope>
    <source>
        <strain evidence="7">DSM 3599</strain>
    </source>
</reference>
<dbReference type="InterPro" id="IPR050153">
    <property type="entry name" value="Metal_Ion_Import_ABC"/>
</dbReference>
<keyword evidence="2" id="KW-0813">Transport</keyword>
<dbReference type="RefSeq" id="WP_257743535.1">
    <property type="nucleotide sequence ID" value="NZ_CP096115.1"/>
</dbReference>
<dbReference type="Gene3D" id="3.40.50.300">
    <property type="entry name" value="P-loop containing nucleotide triphosphate hydrolases"/>
    <property type="match status" value="1"/>
</dbReference>
<dbReference type="SMART" id="SM00382">
    <property type="entry name" value="AAA"/>
    <property type="match status" value="1"/>
</dbReference>
<accession>A0A9E7PR56</accession>
<dbReference type="InterPro" id="IPR003439">
    <property type="entry name" value="ABC_transporter-like_ATP-bd"/>
</dbReference>
<dbReference type="GO" id="GO:0016887">
    <property type="term" value="F:ATP hydrolysis activity"/>
    <property type="evidence" value="ECO:0007669"/>
    <property type="project" value="InterPro"/>
</dbReference>
<dbReference type="PANTHER" id="PTHR42734:SF17">
    <property type="entry name" value="METAL TRANSPORT SYSTEM ATP-BINDING PROTEIN TM_0124-RELATED"/>
    <property type="match status" value="1"/>
</dbReference>
<name>A0A9E7PR56_9EURY</name>
<sequence length="271" mass="30363">MKEPAIEINNLTVMGGGHPLLDSINLTINRGEFHAVIGPNGGGKTTLLKVILGLIKPDSGSVKVFGKTPEENRSLIGYVPQFRTFEFGYPISVMEMVLSGRMGHIKGIRKTYREEDIKIARESIEILGIEDLAERNLSELSGGEQQRTIIARALAGKPEMLLLDEPTVYVDTPTNRMFFKMLEELHDMMTILLVTHDIGVISSNIDYVGCLNRKLYTHHTNQISQDMLDSAYKCPVELIAHGIPHRVFEEHDERDNYTGSKNSGSDLKKER</sequence>
<evidence type="ECO:0000259" key="6">
    <source>
        <dbReference type="PROSITE" id="PS50893"/>
    </source>
</evidence>
<dbReference type="CDD" id="cd03235">
    <property type="entry name" value="ABC_Metallic_Cations"/>
    <property type="match status" value="1"/>
</dbReference>
<dbReference type="PANTHER" id="PTHR42734">
    <property type="entry name" value="METAL TRANSPORT SYSTEM ATP-BINDING PROTEIN TM_0124-RELATED"/>
    <property type="match status" value="1"/>
</dbReference>
<keyword evidence="8" id="KW-1185">Reference proteome</keyword>
<feature type="domain" description="ABC transporter" evidence="6">
    <location>
        <begin position="6"/>
        <end position="238"/>
    </location>
</feature>
<dbReference type="PROSITE" id="PS50893">
    <property type="entry name" value="ABC_TRANSPORTER_2"/>
    <property type="match status" value="1"/>
</dbReference>
<evidence type="ECO:0000256" key="4">
    <source>
        <dbReference type="ARBA" id="ARBA00022840"/>
    </source>
</evidence>
<dbReference type="AlphaFoldDB" id="A0A9E7PR56"/>
<comment type="similarity">
    <text evidence="1">Belongs to the ABC transporter superfamily.</text>
</comment>
<evidence type="ECO:0000313" key="7">
    <source>
        <dbReference type="EMBL" id="UUX93396.1"/>
    </source>
</evidence>
<evidence type="ECO:0000256" key="2">
    <source>
        <dbReference type="ARBA" id="ARBA00022448"/>
    </source>
</evidence>
<dbReference type="InterPro" id="IPR003593">
    <property type="entry name" value="AAA+_ATPase"/>
</dbReference>